<feature type="compositionally biased region" description="Basic and acidic residues" evidence="3">
    <location>
        <begin position="126"/>
        <end position="136"/>
    </location>
</feature>
<feature type="compositionally biased region" description="Low complexity" evidence="3">
    <location>
        <begin position="42"/>
        <end position="56"/>
    </location>
</feature>
<dbReference type="PANTHER" id="PTHR12631">
    <property type="entry name" value="ALPHA-L-IDURONIDASE"/>
    <property type="match status" value="1"/>
</dbReference>
<name>A0A1W9YS22_MYCBA</name>
<dbReference type="GO" id="GO:0000272">
    <property type="term" value="P:polysaccharide catabolic process"/>
    <property type="evidence" value="ECO:0007669"/>
    <property type="project" value="InterPro"/>
</dbReference>
<organism evidence="6 7">
    <name type="scientific">Mycolicibacterium bacteremicum</name>
    <name type="common">Mycobacterium bacteremicum</name>
    <dbReference type="NCBI Taxonomy" id="564198"/>
    <lineage>
        <taxon>Bacteria</taxon>
        <taxon>Bacillati</taxon>
        <taxon>Actinomycetota</taxon>
        <taxon>Actinomycetes</taxon>
        <taxon>Mycobacteriales</taxon>
        <taxon>Mycobacteriaceae</taxon>
        <taxon>Mycolicibacterium</taxon>
    </lineage>
</organism>
<evidence type="ECO:0000259" key="5">
    <source>
        <dbReference type="Pfam" id="PF00150"/>
    </source>
</evidence>
<reference evidence="6 7" key="1">
    <citation type="submission" date="2017-02" db="EMBL/GenBank/DDBJ databases">
        <title>The new phylogeny of genus Mycobacterium.</title>
        <authorList>
            <person name="Tortoli E."/>
            <person name="Trovato A."/>
            <person name="Cirillo D.M."/>
        </authorList>
    </citation>
    <scope>NUCLEOTIDE SEQUENCE [LARGE SCALE GENOMIC DNA]</scope>
    <source>
        <strain evidence="6 7">DSM 45578</strain>
    </source>
</reference>
<proteinExistence type="predicted"/>
<dbReference type="PANTHER" id="PTHR12631:SF10">
    <property type="entry name" value="BETA-XYLOSIDASE-LIKE PROTEIN-RELATED"/>
    <property type="match status" value="1"/>
</dbReference>
<comment type="caution">
    <text evidence="6">The sequence shown here is derived from an EMBL/GenBank/DDBJ whole genome shotgun (WGS) entry which is preliminary data.</text>
</comment>
<protein>
    <recommendedName>
        <fullName evidence="5">Glycoside hydrolase family 5 domain-containing protein</fullName>
    </recommendedName>
</protein>
<keyword evidence="1" id="KW-0378">Hydrolase</keyword>
<feature type="region of interest" description="Disordered" evidence="3">
    <location>
        <begin position="42"/>
        <end position="169"/>
    </location>
</feature>
<evidence type="ECO:0000256" key="4">
    <source>
        <dbReference type="SAM" id="SignalP"/>
    </source>
</evidence>
<evidence type="ECO:0000256" key="1">
    <source>
        <dbReference type="ARBA" id="ARBA00022801"/>
    </source>
</evidence>
<dbReference type="STRING" id="564198.BST17_21570"/>
<gene>
    <name evidence="6" type="ORF">BST17_21570</name>
</gene>
<accession>A0A1W9YS22</accession>
<dbReference type="GO" id="GO:0004553">
    <property type="term" value="F:hydrolase activity, hydrolyzing O-glycosyl compounds"/>
    <property type="evidence" value="ECO:0007669"/>
    <property type="project" value="InterPro"/>
</dbReference>
<dbReference type="EMBL" id="MVHJ01000023">
    <property type="protein sequence ID" value="ORA02865.1"/>
    <property type="molecule type" value="Genomic_DNA"/>
</dbReference>
<dbReference type="Pfam" id="PF17963">
    <property type="entry name" value="Big_9"/>
    <property type="match status" value="4"/>
</dbReference>
<keyword evidence="2" id="KW-0326">Glycosidase</keyword>
<keyword evidence="7" id="KW-1185">Reference proteome</keyword>
<dbReference type="InterPro" id="IPR010221">
    <property type="entry name" value="VCBS_dom"/>
</dbReference>
<dbReference type="Pfam" id="PF00150">
    <property type="entry name" value="Cellulase"/>
    <property type="match status" value="1"/>
</dbReference>
<dbReference type="InterPro" id="IPR017853">
    <property type="entry name" value="GH"/>
</dbReference>
<dbReference type="Gene3D" id="2.60.40.10">
    <property type="entry name" value="Immunoglobulins"/>
    <property type="match status" value="1"/>
</dbReference>
<sequence length="1413" mass="142988">MIMQLRYATYVGRVGALAVALGIGSAVSMPAGVAWAAPADSSAASESTGSTGSAADSTDDGAHPDTTNPDANDPDANDPGANDPGTTGSDSTNPDTAPDTTDITEPDGTDPADPAAEDLPQAGSDRAGDHDSEPVRTRTTRLAEQAEAAPAERDTEQSEDVTVTPATTVDAPVTGAAAVTATPPPVLDAPVAAAKPVVANPIHAVGALFAAAVRPLVAPLFGVLDNGFAHSPLAWALLAAARRQLGLPEPAVAQRVQAVTAAAVDQPPTATVLWGRPDATTGTVVGRLLATDPEGKKVAVAVTGGQVPGTFSYNAKTAVVTYTPTTAQRFAASVSPSPDDTVTITLKVTDGVNAVTVPVAIPVSPSPFFAAGQLSSGDPSAVTIAGTRAYVTNRAAGTITVYDTITTGVLATYQSGVAAPDGIVAKRDGSRLYVSSSTGNTVTVIDARTGALKGSIGVANPTAIAINPSGSVVYVANGAAGTVTKMNTSTNRVAGTVRLSAGVTPTELAVSADGKRIFVVGRTGTGGELSVFGSSSGTAGVLTELAAAPTGLAFSQALQKIYVTDAAGGLTIYDAITKTTGTLAIGHPLSGLVLTKDNSAVLVTTATGMVAALSTLDGAVVGVTQIGIADSDAGVTISPDGTQMLVTDTDTGTVRVISLVPPNVAPFSNDPSYVVSNPATGTLTGKVGVVDFDGDPLSHVLTVKPTKGKLVLNADGSYVYTPTAAARHAAAKAGASAAATTDTFTVLVSDGRHGTLSQTITVVIAPANRVPTVTVSVANPSGTAGLVKGTIKTADGDNDRRTITMTGEPQKGTVTLASNGAFTYTPTPEARAAALAAGATYADRMDSFTATVDDGFGGVVPITVRVRIGGANVKPVWVNPAVSTPHSRSGVVTGSFAATDPNGDPVSYTAGKVAKGTLVINPDGSFSYTPTAAARAAASKKGVSAASKTETVTITVSDGFGGTTTAAMKFTVQPNPLTNSQPTGGQGVTQQTSTAIGTVTGTVSADDADGDTLTYNLKTGPAHGVVTVTTAGGFTYTPYVDARYRALITDGADTDSFEVSITDGFGGITTATVEVVIAPPDPQAIDQRATTVAVNTQQMYFYSQADTDKALGLLKAAGVGTIRIMLPWAGVEPQDDTFDWSALDRMVNSANAQGIKVLATINSTPDWAAVPGQPAYAGEPADIAAFGDFVSAVATAYKGRIADYEIWNEPNYNGFWAPTPDAARYTALLKAAYTAIKAVDGDATIIGGSVAAVAEGPGGPGINPVTYLAQMYAAGAAGYFDALAFHPYLYSVPFSVQQGHAGVPFAQAQQLYAVMVANGDGHKKIWATEYGQPTSEGGEAVQAAYVGDFLRAWRSLEFAGPAFIHTIADYQHEYPDQATMGIFREDWTPKPVVAVISAVIAENQALDGPALAL</sequence>
<evidence type="ECO:0000256" key="2">
    <source>
        <dbReference type="ARBA" id="ARBA00023295"/>
    </source>
</evidence>
<dbReference type="SUPFAM" id="SSF51445">
    <property type="entry name" value="(Trans)glycosidases"/>
    <property type="match status" value="1"/>
</dbReference>
<feature type="compositionally biased region" description="Low complexity" evidence="3">
    <location>
        <begin position="160"/>
        <end position="169"/>
    </location>
</feature>
<dbReference type="InterPro" id="IPR015943">
    <property type="entry name" value="WD40/YVTN_repeat-like_dom_sf"/>
</dbReference>
<dbReference type="NCBIfam" id="TIGR01965">
    <property type="entry name" value="VCBS_repeat"/>
    <property type="match status" value="4"/>
</dbReference>
<dbReference type="InterPro" id="IPR001547">
    <property type="entry name" value="Glyco_hydro_5"/>
</dbReference>
<dbReference type="InterPro" id="IPR011044">
    <property type="entry name" value="Quino_amine_DH_bsu"/>
</dbReference>
<feature type="chain" id="PRO_5011986882" description="Glycoside hydrolase family 5 domain-containing protein" evidence="4">
    <location>
        <begin position="37"/>
        <end position="1413"/>
    </location>
</feature>
<evidence type="ECO:0000256" key="3">
    <source>
        <dbReference type="SAM" id="MobiDB-lite"/>
    </source>
</evidence>
<feature type="compositionally biased region" description="Polar residues" evidence="3">
    <location>
        <begin position="86"/>
        <end position="101"/>
    </location>
</feature>
<dbReference type="InterPro" id="IPR051923">
    <property type="entry name" value="Glycosyl_Hydrolase_39"/>
</dbReference>
<dbReference type="Gene3D" id="3.20.20.80">
    <property type="entry name" value="Glycosidases"/>
    <property type="match status" value="1"/>
</dbReference>
<evidence type="ECO:0000313" key="6">
    <source>
        <dbReference type="EMBL" id="ORA02865.1"/>
    </source>
</evidence>
<dbReference type="SUPFAM" id="SSF50969">
    <property type="entry name" value="YVTN repeat-like/Quinoprotein amine dehydrogenase"/>
    <property type="match status" value="1"/>
</dbReference>
<feature type="domain" description="Glycoside hydrolase family 5" evidence="5">
    <location>
        <begin position="1094"/>
        <end position="1337"/>
    </location>
</feature>
<keyword evidence="4" id="KW-0732">Signal</keyword>
<dbReference type="Proteomes" id="UP000192366">
    <property type="component" value="Unassembled WGS sequence"/>
</dbReference>
<dbReference type="InterPro" id="IPR013783">
    <property type="entry name" value="Ig-like_fold"/>
</dbReference>
<dbReference type="Gene3D" id="2.130.10.10">
    <property type="entry name" value="YVTN repeat-like/Quinoprotein amine dehydrogenase"/>
    <property type="match status" value="3"/>
</dbReference>
<evidence type="ECO:0000313" key="7">
    <source>
        <dbReference type="Proteomes" id="UP000192366"/>
    </source>
</evidence>
<feature type="signal peptide" evidence="4">
    <location>
        <begin position="1"/>
        <end position="36"/>
    </location>
</feature>